<evidence type="ECO:0000259" key="4">
    <source>
        <dbReference type="PROSITE" id="PS50043"/>
    </source>
</evidence>
<dbReference type="PRINTS" id="PR00038">
    <property type="entry name" value="HTHLUXR"/>
</dbReference>
<dbReference type="OrthoDB" id="9797341at2"/>
<dbReference type="EMBL" id="FOPP01000004">
    <property type="protein sequence ID" value="SFH06076.1"/>
    <property type="molecule type" value="Genomic_DNA"/>
</dbReference>
<dbReference type="Pfam" id="PF00196">
    <property type="entry name" value="GerE"/>
    <property type="match status" value="1"/>
</dbReference>
<dbReference type="SMART" id="SM00421">
    <property type="entry name" value="HTH_LUXR"/>
    <property type="match status" value="1"/>
</dbReference>
<dbReference type="PANTHER" id="PTHR45566:SF1">
    <property type="entry name" value="HTH-TYPE TRANSCRIPTIONAL REGULATOR YHJB-RELATED"/>
    <property type="match status" value="1"/>
</dbReference>
<gene>
    <name evidence="6" type="ORF">SAMN04489864_104367</name>
</gene>
<dbReference type="InterPro" id="IPR011006">
    <property type="entry name" value="CheY-like_superfamily"/>
</dbReference>
<dbReference type="PROSITE" id="PS50043">
    <property type="entry name" value="HTH_LUXR_2"/>
    <property type="match status" value="1"/>
</dbReference>
<dbReference type="SUPFAM" id="SSF52172">
    <property type="entry name" value="CheY-like"/>
    <property type="match status" value="1"/>
</dbReference>
<evidence type="ECO:0000259" key="5">
    <source>
        <dbReference type="PROSITE" id="PS50110"/>
    </source>
</evidence>
<keyword evidence="7" id="KW-1185">Reference proteome</keyword>
<dbReference type="GO" id="GO:0006355">
    <property type="term" value="P:regulation of DNA-templated transcription"/>
    <property type="evidence" value="ECO:0007669"/>
    <property type="project" value="InterPro"/>
</dbReference>
<evidence type="ECO:0000256" key="3">
    <source>
        <dbReference type="PROSITE-ProRule" id="PRU00169"/>
    </source>
</evidence>
<dbReference type="AlphaFoldDB" id="A0A1I2X064"/>
<keyword evidence="1 3" id="KW-0597">Phosphoprotein</keyword>
<organism evidence="6 7">
    <name type="scientific">Pedobacter insulae</name>
    <dbReference type="NCBI Taxonomy" id="414048"/>
    <lineage>
        <taxon>Bacteria</taxon>
        <taxon>Pseudomonadati</taxon>
        <taxon>Bacteroidota</taxon>
        <taxon>Sphingobacteriia</taxon>
        <taxon>Sphingobacteriales</taxon>
        <taxon>Sphingobacteriaceae</taxon>
        <taxon>Pedobacter</taxon>
    </lineage>
</organism>
<evidence type="ECO:0000313" key="6">
    <source>
        <dbReference type="EMBL" id="SFH06076.1"/>
    </source>
</evidence>
<dbReference type="InterPro" id="IPR051015">
    <property type="entry name" value="EvgA-like"/>
</dbReference>
<dbReference type="CDD" id="cd17535">
    <property type="entry name" value="REC_NarL-like"/>
    <property type="match status" value="1"/>
</dbReference>
<dbReference type="InterPro" id="IPR001789">
    <property type="entry name" value="Sig_transdc_resp-reg_receiver"/>
</dbReference>
<dbReference type="PANTHER" id="PTHR45566">
    <property type="entry name" value="HTH-TYPE TRANSCRIPTIONAL REGULATOR YHJB-RELATED"/>
    <property type="match status" value="1"/>
</dbReference>
<dbReference type="Proteomes" id="UP000199666">
    <property type="component" value="Unassembled WGS sequence"/>
</dbReference>
<dbReference type="InterPro" id="IPR058245">
    <property type="entry name" value="NreC/VraR/RcsB-like_REC"/>
</dbReference>
<sequence>MNNAVINTIIVDDHLLFAEGLSLILHDIPHLHLLKIVNSYNGVAGMFSQYHIDLILLDIKLRDENGIDICFLVKELYPDVKIILISMFDPDSLAVEIKKCNANGYIPKSTNAQVVKATICKILAGENVFLDLGSKNVKETPLEKLITPREREIIALIKQGKSAKEISCLLNISVFTVDTHRKNILKKLELNSIKDLIAFSVSNNL</sequence>
<dbReference type="RefSeq" id="WP_090993294.1">
    <property type="nucleotide sequence ID" value="NZ_FOPP01000004.1"/>
</dbReference>
<dbReference type="CDD" id="cd06170">
    <property type="entry name" value="LuxR_C_like"/>
    <property type="match status" value="1"/>
</dbReference>
<dbReference type="PROSITE" id="PS00622">
    <property type="entry name" value="HTH_LUXR_1"/>
    <property type="match status" value="1"/>
</dbReference>
<dbReference type="SUPFAM" id="SSF46894">
    <property type="entry name" value="C-terminal effector domain of the bipartite response regulators"/>
    <property type="match status" value="1"/>
</dbReference>
<accession>A0A1I2X064</accession>
<reference evidence="6 7" key="1">
    <citation type="submission" date="2016-10" db="EMBL/GenBank/DDBJ databases">
        <authorList>
            <person name="de Groot N.N."/>
        </authorList>
    </citation>
    <scope>NUCLEOTIDE SEQUENCE [LARGE SCALE GENOMIC DNA]</scope>
    <source>
        <strain evidence="6 7">DSM 18684</strain>
    </source>
</reference>
<dbReference type="Pfam" id="PF00072">
    <property type="entry name" value="Response_reg"/>
    <property type="match status" value="1"/>
</dbReference>
<evidence type="ECO:0000256" key="1">
    <source>
        <dbReference type="ARBA" id="ARBA00022553"/>
    </source>
</evidence>
<feature type="domain" description="Response regulatory" evidence="5">
    <location>
        <begin position="7"/>
        <end position="123"/>
    </location>
</feature>
<dbReference type="PROSITE" id="PS50110">
    <property type="entry name" value="RESPONSE_REGULATORY"/>
    <property type="match status" value="1"/>
</dbReference>
<protein>
    <submittedName>
        <fullName evidence="6">DNA-binding response regulator, NarL/FixJ family, contains REC and HTH domains</fullName>
    </submittedName>
</protein>
<dbReference type="GO" id="GO:0000160">
    <property type="term" value="P:phosphorelay signal transduction system"/>
    <property type="evidence" value="ECO:0007669"/>
    <property type="project" value="InterPro"/>
</dbReference>
<feature type="modified residue" description="4-aspartylphosphate" evidence="3">
    <location>
        <position position="58"/>
    </location>
</feature>
<proteinExistence type="predicted"/>
<keyword evidence="2 6" id="KW-0238">DNA-binding</keyword>
<evidence type="ECO:0000313" key="7">
    <source>
        <dbReference type="Proteomes" id="UP000199666"/>
    </source>
</evidence>
<name>A0A1I2X064_9SPHI</name>
<dbReference type="Gene3D" id="3.40.50.2300">
    <property type="match status" value="1"/>
</dbReference>
<feature type="domain" description="HTH luxR-type" evidence="4">
    <location>
        <begin position="139"/>
        <end position="204"/>
    </location>
</feature>
<dbReference type="InterPro" id="IPR000792">
    <property type="entry name" value="Tscrpt_reg_LuxR_C"/>
</dbReference>
<evidence type="ECO:0000256" key="2">
    <source>
        <dbReference type="ARBA" id="ARBA00023125"/>
    </source>
</evidence>
<dbReference type="InterPro" id="IPR016032">
    <property type="entry name" value="Sig_transdc_resp-reg_C-effctor"/>
</dbReference>
<dbReference type="STRING" id="414048.SAMN04489864_104367"/>
<dbReference type="GO" id="GO:0003677">
    <property type="term" value="F:DNA binding"/>
    <property type="evidence" value="ECO:0007669"/>
    <property type="project" value="UniProtKB-KW"/>
</dbReference>
<dbReference type="SMART" id="SM00448">
    <property type="entry name" value="REC"/>
    <property type="match status" value="1"/>
</dbReference>